<gene>
    <name evidence="1" type="ORF">CYJ41_08090</name>
</gene>
<dbReference type="AlphaFoldDB" id="A0A2I1N8D9"/>
<name>A0A2I1N8D9_9BACT</name>
<protein>
    <submittedName>
        <fullName evidence="1">Uncharacterized protein</fullName>
    </submittedName>
</protein>
<proteinExistence type="predicted"/>
<dbReference type="RefSeq" id="WP_101637718.1">
    <property type="nucleotide sequence ID" value="NZ_PKHU01000014.1"/>
</dbReference>
<reference evidence="1 2" key="1">
    <citation type="submission" date="2017-12" db="EMBL/GenBank/DDBJ databases">
        <title>Phylogenetic diversity of female urinary microbiome.</title>
        <authorList>
            <person name="Thomas-White K."/>
            <person name="Wolfe A.J."/>
        </authorList>
    </citation>
    <scope>NUCLEOTIDE SEQUENCE [LARGE SCALE GENOMIC DNA]</scope>
    <source>
        <strain evidence="1 2">UMB0112</strain>
    </source>
</reference>
<dbReference type="EMBL" id="PKHU01000014">
    <property type="protein sequence ID" value="PKZ28628.1"/>
    <property type="molecule type" value="Genomic_DNA"/>
</dbReference>
<accession>A0A2I1N8D9</accession>
<evidence type="ECO:0000313" key="1">
    <source>
        <dbReference type="EMBL" id="PKZ28628.1"/>
    </source>
</evidence>
<sequence length="59" mass="7033">MVVKIFLNSLKTQDFGYEMEFLYVREICLKHGLDIEMIWEILNKMLNALNSELVRKVNV</sequence>
<dbReference type="Proteomes" id="UP000234639">
    <property type="component" value="Unassembled WGS sequence"/>
</dbReference>
<comment type="caution">
    <text evidence="1">The sequence shown here is derived from an EMBL/GenBank/DDBJ whole genome shotgun (WGS) entry which is preliminary data.</text>
</comment>
<organism evidence="1 2">
    <name type="scientific">Campylobacter ureolyticus</name>
    <dbReference type="NCBI Taxonomy" id="827"/>
    <lineage>
        <taxon>Bacteria</taxon>
        <taxon>Pseudomonadati</taxon>
        <taxon>Campylobacterota</taxon>
        <taxon>Epsilonproteobacteria</taxon>
        <taxon>Campylobacterales</taxon>
        <taxon>Campylobacteraceae</taxon>
        <taxon>Campylobacter</taxon>
    </lineage>
</organism>
<evidence type="ECO:0000313" key="2">
    <source>
        <dbReference type="Proteomes" id="UP000234639"/>
    </source>
</evidence>